<dbReference type="Proteomes" id="UP001077788">
    <property type="component" value="Unassembled WGS sequence"/>
</dbReference>
<reference evidence="1" key="2">
    <citation type="submission" date="2022-12" db="EMBL/GenBank/DDBJ databases">
        <authorList>
            <person name="Kardos G."/>
            <person name="Sarkozi R."/>
            <person name="Laczko L."/>
            <person name="Marton S."/>
            <person name="Makrai L."/>
            <person name="Banyai K."/>
            <person name="Fodor L."/>
        </authorList>
    </citation>
    <scope>NUCLEOTIDE SEQUENCE</scope>
    <source>
        <strain evidence="1">84/14</strain>
    </source>
</reference>
<feature type="non-terminal residue" evidence="1">
    <location>
        <position position="1"/>
    </location>
</feature>
<dbReference type="AlphaFoldDB" id="A0A9Q4DJR6"/>
<dbReference type="EMBL" id="JAPQFC010000333">
    <property type="protein sequence ID" value="MCY6524829.1"/>
    <property type="molecule type" value="Genomic_DNA"/>
</dbReference>
<evidence type="ECO:0000313" key="2">
    <source>
        <dbReference type="Proteomes" id="UP001077788"/>
    </source>
</evidence>
<protein>
    <submittedName>
        <fullName evidence="1">Uncharacterized protein</fullName>
    </submittedName>
</protein>
<accession>A0A9Q4DJR6</accession>
<sequence>LRPSTSEETGPASRKCLYDRVENLFFIMNEIKHLFEVPPNFYKYTEADETLDAILRHQLPTQEWWTKMIQLIL</sequence>
<gene>
    <name evidence="1" type="ORF">OYG11_11510</name>
</gene>
<reference evidence="1" key="1">
    <citation type="journal article" date="2021" name="Vet Sci">
        <title>O-Serogroups and Pathovirotypes of Escherichia coli Isolated from Post-Weaning Piglets Showing Diarrhoea and/or Oedema in South Korea.</title>
        <authorList>
            <person name="Byun J.W."/>
            <person name="Moon B.Y."/>
            <person name="Do K.H."/>
            <person name="Lee K."/>
            <person name="Lee H.Y."/>
            <person name="Kim W.I."/>
            <person name="So B."/>
            <person name="Lee W.K."/>
        </authorList>
    </citation>
    <scope>NUCLEOTIDE SEQUENCE</scope>
    <source>
        <strain evidence="1">84/14</strain>
    </source>
</reference>
<organism evidence="1 2">
    <name type="scientific">Actinobacillus pleuropneumoniae</name>
    <name type="common">Haemophilus pleuropneumoniae</name>
    <dbReference type="NCBI Taxonomy" id="715"/>
    <lineage>
        <taxon>Bacteria</taxon>
        <taxon>Pseudomonadati</taxon>
        <taxon>Pseudomonadota</taxon>
        <taxon>Gammaproteobacteria</taxon>
        <taxon>Pasteurellales</taxon>
        <taxon>Pasteurellaceae</taxon>
        <taxon>Actinobacillus</taxon>
    </lineage>
</organism>
<comment type="caution">
    <text evidence="1">The sequence shown here is derived from an EMBL/GenBank/DDBJ whole genome shotgun (WGS) entry which is preliminary data.</text>
</comment>
<name>A0A9Q4DJR6_ACTPL</name>
<proteinExistence type="predicted"/>
<dbReference type="RefSeq" id="WP_267991951.1">
    <property type="nucleotide sequence ID" value="NZ_JAPQFC010000333.1"/>
</dbReference>
<evidence type="ECO:0000313" key="1">
    <source>
        <dbReference type="EMBL" id="MCY6524829.1"/>
    </source>
</evidence>